<protein>
    <recommendedName>
        <fullName evidence="4">Aminodeoxychorismate lyase</fullName>
    </recommendedName>
</protein>
<evidence type="ECO:0000313" key="2">
    <source>
        <dbReference type="EMBL" id="PAF27463.1"/>
    </source>
</evidence>
<comment type="caution">
    <text evidence="2">The sequence shown here is derived from an EMBL/GenBank/DDBJ whole genome shotgun (WGS) entry which is preliminary data.</text>
</comment>
<sequence length="158" mass="17111">MSPKSLRSFACGLLVAAVALGAVYFIEGDGASSAAAPELTEDEMKQSLADAGYVIEQQDTWNQMESDLQEAQAALEEANQNVDGDSEERIVYRTILHVQSGMTSIDVGQMLEEAGIVDNAHDFFDAVDERGLSGELKPQVTGELTSEMSMDEILDELF</sequence>
<keyword evidence="1" id="KW-0175">Coiled coil</keyword>
<evidence type="ECO:0000256" key="1">
    <source>
        <dbReference type="SAM" id="Coils"/>
    </source>
</evidence>
<organism evidence="2 3">
    <name type="scientific">Shouchella clausii</name>
    <name type="common">Alkalihalobacillus clausii</name>
    <dbReference type="NCBI Taxonomy" id="79880"/>
    <lineage>
        <taxon>Bacteria</taxon>
        <taxon>Bacillati</taxon>
        <taxon>Bacillota</taxon>
        <taxon>Bacilli</taxon>
        <taxon>Bacillales</taxon>
        <taxon>Bacillaceae</taxon>
        <taxon>Shouchella</taxon>
    </lineage>
</organism>
<evidence type="ECO:0000313" key="3">
    <source>
        <dbReference type="Proteomes" id="UP000216133"/>
    </source>
</evidence>
<dbReference type="Proteomes" id="UP000216133">
    <property type="component" value="Unassembled WGS sequence"/>
</dbReference>
<dbReference type="RefSeq" id="WP_095253143.1">
    <property type="nucleotide sequence ID" value="NZ_CP155469.1"/>
</dbReference>
<gene>
    <name evidence="2" type="ORF">CHH61_03100</name>
</gene>
<accession>A0A268S4I7</accession>
<evidence type="ECO:0008006" key="4">
    <source>
        <dbReference type="Google" id="ProtNLM"/>
    </source>
</evidence>
<proteinExistence type="predicted"/>
<dbReference type="AlphaFoldDB" id="A0A268S4I7"/>
<dbReference type="EMBL" id="NPBS01000012">
    <property type="protein sequence ID" value="PAF27463.1"/>
    <property type="molecule type" value="Genomic_DNA"/>
</dbReference>
<name>A0A268S4I7_SHOCL</name>
<reference evidence="2 3" key="1">
    <citation type="submission" date="2017-07" db="EMBL/GenBank/DDBJ databases">
        <title>Isolation and whole genome analysis of endospore-forming bacteria from heroin.</title>
        <authorList>
            <person name="Kalinowski J."/>
            <person name="Ahrens B."/>
            <person name="Al-Dilaimi A."/>
            <person name="Winkler A."/>
            <person name="Wibberg D."/>
            <person name="Schleenbecker U."/>
            <person name="Ruckert C."/>
            <person name="Wolfel R."/>
            <person name="Grass G."/>
        </authorList>
    </citation>
    <scope>NUCLEOTIDE SEQUENCE [LARGE SCALE GENOMIC DNA]</scope>
    <source>
        <strain evidence="2 3">7523-2</strain>
    </source>
</reference>
<feature type="coiled-coil region" evidence="1">
    <location>
        <begin position="61"/>
        <end position="88"/>
    </location>
</feature>
<dbReference type="Gene3D" id="3.30.1490.480">
    <property type="entry name" value="Endolytic murein transglycosylase"/>
    <property type="match status" value="1"/>
</dbReference>